<dbReference type="EMBL" id="JBHLTQ010000018">
    <property type="protein sequence ID" value="MFC0605877.1"/>
    <property type="molecule type" value="Genomic_DNA"/>
</dbReference>
<evidence type="ECO:0000313" key="1">
    <source>
        <dbReference type="EMBL" id="MFC0605877.1"/>
    </source>
</evidence>
<name>A0ABV6QDB7_9FLAO</name>
<evidence type="ECO:0000313" key="2">
    <source>
        <dbReference type="Proteomes" id="UP001589832"/>
    </source>
</evidence>
<protein>
    <submittedName>
        <fullName evidence="1">Uncharacterized protein</fullName>
    </submittedName>
</protein>
<proteinExistence type="predicted"/>
<sequence>MLTYLGMGSKLNGIEMRKFETKEELVEWIETMHLQNTNGRETGLEMFKLGIEATIEELTEFNLFSIPVVSKSVALCGSCKQELTLVRPGKHQCDNENCPSNVC</sequence>
<organism evidence="1 2">
    <name type="scientific">Winogradskyella pulchriflava</name>
    <dbReference type="NCBI Taxonomy" id="1110688"/>
    <lineage>
        <taxon>Bacteria</taxon>
        <taxon>Pseudomonadati</taxon>
        <taxon>Bacteroidota</taxon>
        <taxon>Flavobacteriia</taxon>
        <taxon>Flavobacteriales</taxon>
        <taxon>Flavobacteriaceae</taxon>
        <taxon>Winogradskyella</taxon>
    </lineage>
</organism>
<comment type="caution">
    <text evidence="1">The sequence shown here is derived from an EMBL/GenBank/DDBJ whole genome shotgun (WGS) entry which is preliminary data.</text>
</comment>
<keyword evidence="2" id="KW-1185">Reference proteome</keyword>
<gene>
    <name evidence="1" type="ORF">ACFFGA_15050</name>
</gene>
<dbReference type="Proteomes" id="UP001589832">
    <property type="component" value="Unassembled WGS sequence"/>
</dbReference>
<reference evidence="1 2" key="1">
    <citation type="submission" date="2024-09" db="EMBL/GenBank/DDBJ databases">
        <authorList>
            <person name="Sun Q."/>
            <person name="Mori K."/>
        </authorList>
    </citation>
    <scope>NUCLEOTIDE SEQUENCE [LARGE SCALE GENOMIC DNA]</scope>
    <source>
        <strain evidence="1 2">NCAIM B.02481</strain>
    </source>
</reference>
<accession>A0ABV6QDB7</accession>
<dbReference type="RefSeq" id="WP_386065268.1">
    <property type="nucleotide sequence ID" value="NZ_JBHLTQ010000018.1"/>
</dbReference>